<dbReference type="EMBL" id="WUUS01000002">
    <property type="protein sequence ID" value="MXR40645.1"/>
    <property type="molecule type" value="Genomic_DNA"/>
</dbReference>
<evidence type="ECO:0000313" key="1">
    <source>
        <dbReference type="EMBL" id="MXR40645.1"/>
    </source>
</evidence>
<name>A0A6B0SPL6_9EURY</name>
<dbReference type="RefSeq" id="WP_159663899.1">
    <property type="nucleotide sequence ID" value="NZ_WUUS01000002.1"/>
</dbReference>
<organism evidence="1 2">
    <name type="scientific">Halobaculum saliterrae</name>
    <dbReference type="NCBI Taxonomy" id="2073113"/>
    <lineage>
        <taxon>Archaea</taxon>
        <taxon>Methanobacteriati</taxon>
        <taxon>Methanobacteriota</taxon>
        <taxon>Stenosarchaea group</taxon>
        <taxon>Halobacteria</taxon>
        <taxon>Halobacteriales</taxon>
        <taxon>Haloferacaceae</taxon>
        <taxon>Halobaculum</taxon>
    </lineage>
</organism>
<reference evidence="1 2" key="1">
    <citation type="submission" date="2019-12" db="EMBL/GenBank/DDBJ databases">
        <title>Isolation and characterization of three novel carbon monoxide-oxidizing members of Halobacteria from salione crusts and soils.</title>
        <authorList>
            <person name="Myers M.R."/>
            <person name="King G.M."/>
        </authorList>
    </citation>
    <scope>NUCLEOTIDE SEQUENCE [LARGE SCALE GENOMIC DNA]</scope>
    <source>
        <strain evidence="1 2">WSA2</strain>
    </source>
</reference>
<sequence>MSVRTLGTEDAYTVKWDSNLDLPVFKWKRFVAGDEFREYSRRFMEIIADRGAEKYIDDTREITAHDDADKEWLAENWVLQLVEHGVRRGAGVYGESTIAAMEMENVEENMSAIHPDYEFRVFSTEEEAKDWLATA</sequence>
<proteinExistence type="predicted"/>
<comment type="caution">
    <text evidence="1">The sequence shown here is derived from an EMBL/GenBank/DDBJ whole genome shotgun (WGS) entry which is preliminary data.</text>
</comment>
<dbReference type="AlphaFoldDB" id="A0A6B0SPL6"/>
<dbReference type="OrthoDB" id="320547at2157"/>
<gene>
    <name evidence="1" type="ORF">GRX01_04690</name>
</gene>
<evidence type="ECO:0000313" key="2">
    <source>
        <dbReference type="Proteomes" id="UP000437065"/>
    </source>
</evidence>
<protein>
    <recommendedName>
        <fullName evidence="3">SpoIIAA-like</fullName>
    </recommendedName>
</protein>
<keyword evidence="2" id="KW-1185">Reference proteome</keyword>
<accession>A0A6B0SPL6</accession>
<evidence type="ECO:0008006" key="3">
    <source>
        <dbReference type="Google" id="ProtNLM"/>
    </source>
</evidence>
<dbReference type="Proteomes" id="UP000437065">
    <property type="component" value="Unassembled WGS sequence"/>
</dbReference>